<dbReference type="EMBL" id="CP001390">
    <property type="protein sequence ID" value="ACM20798.1"/>
    <property type="molecule type" value="Genomic_DNA"/>
</dbReference>
<keyword evidence="2" id="KW-1185">Reference proteome</keyword>
<name>B9M018_GEODF</name>
<proteinExistence type="predicted"/>
<dbReference type="eggNOG" id="COG3203">
    <property type="taxonomic scope" value="Bacteria"/>
</dbReference>
<dbReference type="KEGG" id="geo:Geob_2445"/>
<gene>
    <name evidence="1" type="ordered locus">Geob_2445</name>
</gene>
<protein>
    <recommendedName>
        <fullName evidence="3">DUF1302 domain-containing protein</fullName>
    </recommendedName>
</protein>
<accession>B9M018</accession>
<dbReference type="InterPro" id="IPR010727">
    <property type="entry name" value="DUF1302"/>
</dbReference>
<dbReference type="HOGENOM" id="CLU_016532_0_0_7"/>
<evidence type="ECO:0000313" key="1">
    <source>
        <dbReference type="EMBL" id="ACM20798.1"/>
    </source>
</evidence>
<evidence type="ECO:0008006" key="3">
    <source>
        <dbReference type="Google" id="ProtNLM"/>
    </source>
</evidence>
<organism evidence="1 2">
    <name type="scientific">Geotalea daltonii (strain DSM 22248 / JCM 15807 / FRC-32)</name>
    <name type="common">Geobacter daltonii</name>
    <dbReference type="NCBI Taxonomy" id="316067"/>
    <lineage>
        <taxon>Bacteria</taxon>
        <taxon>Pseudomonadati</taxon>
        <taxon>Thermodesulfobacteriota</taxon>
        <taxon>Desulfuromonadia</taxon>
        <taxon>Geobacterales</taxon>
        <taxon>Geobacteraceae</taxon>
        <taxon>Geotalea</taxon>
    </lineage>
</organism>
<evidence type="ECO:0000313" key="2">
    <source>
        <dbReference type="Proteomes" id="UP000007721"/>
    </source>
</evidence>
<reference evidence="1 2" key="1">
    <citation type="submission" date="2009-01" db="EMBL/GenBank/DDBJ databases">
        <title>Complete sequence of Geobacter sp. FRC-32.</title>
        <authorList>
            <consortium name="US DOE Joint Genome Institute"/>
            <person name="Lucas S."/>
            <person name="Copeland A."/>
            <person name="Lapidus A."/>
            <person name="Glavina del Rio T."/>
            <person name="Dalin E."/>
            <person name="Tice H."/>
            <person name="Bruce D."/>
            <person name="Goodwin L."/>
            <person name="Pitluck S."/>
            <person name="Saunders E."/>
            <person name="Brettin T."/>
            <person name="Detter J.C."/>
            <person name="Han C."/>
            <person name="Larimer F."/>
            <person name="Land M."/>
            <person name="Hauser L."/>
            <person name="Kyrpides N."/>
            <person name="Ovchinnikova G."/>
            <person name="Kostka J."/>
            <person name="Richardson P."/>
        </authorList>
    </citation>
    <scope>NUCLEOTIDE SEQUENCE [LARGE SCALE GENOMIC DNA]</scope>
    <source>
        <strain evidence="2">DSM 22248 / JCM 15807 / FRC-32</strain>
    </source>
</reference>
<dbReference type="Proteomes" id="UP000007721">
    <property type="component" value="Chromosome"/>
</dbReference>
<dbReference type="AlphaFoldDB" id="B9M018"/>
<dbReference type="Pfam" id="PF06980">
    <property type="entry name" value="DUF1302"/>
    <property type="match status" value="1"/>
</dbReference>
<dbReference type="OrthoDB" id="5499740at2"/>
<dbReference type="RefSeq" id="WP_012647527.1">
    <property type="nucleotide sequence ID" value="NC_011979.1"/>
</dbReference>
<dbReference type="STRING" id="316067.Geob_2445"/>
<sequence length="563" mass="61477">MGKAIHTLKHKAAPRFISRQKCLAVALIAVTSICGSADALEIPTGSEDLVVHWDNTLRYTLASRVKGRNPAITNSINNDDGDRNFGRGIVSSRLDLLTEADAVYKNDFGIRLSAAAWYDPMYRRGFDNDSVATENHIVNDRQALGISPFARDRYGLDAELLDAFAFAKVDLGEVPVNTRVGRHTIYWGEAFFPYAGMNGISYGQSPIDLAKALSMPGVELKEIFRPLNQVSVQVQPTNDLSIAAQYYLQWEPSLFPESGTYLGMYDPFLEGGESVILNMNPLINPRNGGPREPRQVGDWGIAARYSPEGLKGTIGAYYRRFSDKLPQVVGDYDGVSPIPLRYHFAYGSNIDLYGLSFAKQFFGISVGSEVSYRHNMPIASTTLAPVGARGDTMHAVLNFLSVLPKTPLFHTGTAILEFTYGRMVRVTKNPEFYNGRAEYGGLDKPTRDNTTVTLNFVPEWKQVFPSVDLAMPINVATGISGNSAVTGGGAKKSGSYSVGLSFDILAKYKIDLTYASFFGTLHPDANGQIPFPGLASVAGDGAGDIYGVLKDRDLLSLTFKTSF</sequence>